<proteinExistence type="predicted"/>
<evidence type="ECO:0000313" key="2">
    <source>
        <dbReference type="Proteomes" id="UP001487740"/>
    </source>
</evidence>
<name>A0AAW0T7V3_SCYPA</name>
<accession>A0AAW0T7V3</accession>
<keyword evidence="2" id="KW-1185">Reference proteome</keyword>
<gene>
    <name evidence="1" type="ORF">O3P69_011502</name>
</gene>
<protein>
    <submittedName>
        <fullName evidence="1">Uncharacterized protein</fullName>
    </submittedName>
</protein>
<dbReference type="Proteomes" id="UP001487740">
    <property type="component" value="Unassembled WGS sequence"/>
</dbReference>
<organism evidence="1 2">
    <name type="scientific">Scylla paramamosain</name>
    <name type="common">Mud crab</name>
    <dbReference type="NCBI Taxonomy" id="85552"/>
    <lineage>
        <taxon>Eukaryota</taxon>
        <taxon>Metazoa</taxon>
        <taxon>Ecdysozoa</taxon>
        <taxon>Arthropoda</taxon>
        <taxon>Crustacea</taxon>
        <taxon>Multicrustacea</taxon>
        <taxon>Malacostraca</taxon>
        <taxon>Eumalacostraca</taxon>
        <taxon>Eucarida</taxon>
        <taxon>Decapoda</taxon>
        <taxon>Pleocyemata</taxon>
        <taxon>Brachyura</taxon>
        <taxon>Eubrachyura</taxon>
        <taxon>Portunoidea</taxon>
        <taxon>Portunidae</taxon>
        <taxon>Portuninae</taxon>
        <taxon>Scylla</taxon>
    </lineage>
</organism>
<dbReference type="AlphaFoldDB" id="A0AAW0T7V3"/>
<dbReference type="EMBL" id="JARAKH010000038">
    <property type="protein sequence ID" value="KAK8383001.1"/>
    <property type="molecule type" value="Genomic_DNA"/>
</dbReference>
<reference evidence="1 2" key="1">
    <citation type="submission" date="2023-03" db="EMBL/GenBank/DDBJ databases">
        <title>High-quality genome of Scylla paramamosain provides insights in environmental adaptation.</title>
        <authorList>
            <person name="Zhang L."/>
        </authorList>
    </citation>
    <scope>NUCLEOTIDE SEQUENCE [LARGE SCALE GENOMIC DNA]</scope>
    <source>
        <strain evidence="1">LZ_2023a</strain>
        <tissue evidence="1">Muscle</tissue>
    </source>
</reference>
<sequence>MEQESRMAEGYGGWKERWIVKDGEKQWWNRESNELGGEKRRIPKYFPGVAGCTGVGVPERGVSRWRCVVAGLCAAGVMDGPAALLVAWVGFMTLSEAFDSVGIALDGGDLSGSHNFTS</sequence>
<evidence type="ECO:0000313" key="1">
    <source>
        <dbReference type="EMBL" id="KAK8383001.1"/>
    </source>
</evidence>
<comment type="caution">
    <text evidence="1">The sequence shown here is derived from an EMBL/GenBank/DDBJ whole genome shotgun (WGS) entry which is preliminary data.</text>
</comment>